<evidence type="ECO:0000313" key="5">
    <source>
        <dbReference type="Proteomes" id="UP000273405"/>
    </source>
</evidence>
<dbReference type="AlphaFoldDB" id="A0A3A8NNP7"/>
<gene>
    <name evidence="4" type="ORF">D7X12_12370</name>
</gene>
<keyword evidence="2" id="KW-0413">Isomerase</keyword>
<feature type="domain" description="4-oxalocrotonate tautomerase-like" evidence="3">
    <location>
        <begin position="2"/>
        <end position="61"/>
    </location>
</feature>
<dbReference type="GO" id="GO:0016853">
    <property type="term" value="F:isomerase activity"/>
    <property type="evidence" value="ECO:0007669"/>
    <property type="project" value="UniProtKB-KW"/>
</dbReference>
<dbReference type="EMBL" id="RAWG01000061">
    <property type="protein sequence ID" value="RKH43791.1"/>
    <property type="molecule type" value="Genomic_DNA"/>
</dbReference>
<dbReference type="Gene3D" id="3.30.429.10">
    <property type="entry name" value="Macrophage Migration Inhibitory Factor"/>
    <property type="match status" value="1"/>
</dbReference>
<organism evidence="4 5">
    <name type="scientific">Corallococcus sicarius</name>
    <dbReference type="NCBI Taxonomy" id="2316726"/>
    <lineage>
        <taxon>Bacteria</taxon>
        <taxon>Pseudomonadati</taxon>
        <taxon>Myxococcota</taxon>
        <taxon>Myxococcia</taxon>
        <taxon>Myxococcales</taxon>
        <taxon>Cystobacterineae</taxon>
        <taxon>Myxococcaceae</taxon>
        <taxon>Corallococcus</taxon>
    </lineage>
</organism>
<dbReference type="InterPro" id="IPR014347">
    <property type="entry name" value="Tautomerase/MIF_sf"/>
</dbReference>
<reference evidence="5" key="1">
    <citation type="submission" date="2018-09" db="EMBL/GenBank/DDBJ databases">
        <authorList>
            <person name="Livingstone P.G."/>
            <person name="Whitworth D.E."/>
        </authorList>
    </citation>
    <scope>NUCLEOTIDE SEQUENCE [LARGE SCALE GENOMIC DNA]</scope>
    <source>
        <strain evidence="5">CA040B</strain>
    </source>
</reference>
<dbReference type="PANTHER" id="PTHR35530:SF1">
    <property type="entry name" value="2-HYDROXYMUCONATE TAUTOMERASE"/>
    <property type="match status" value="1"/>
</dbReference>
<sequence>MPYVNIQLTGDKLAAEQKLEIIQRITKVFVDVLQKDPATTFIVIQEIDPENWGVHGTSVALRRAARARGEKV</sequence>
<evidence type="ECO:0000256" key="1">
    <source>
        <dbReference type="ARBA" id="ARBA00006723"/>
    </source>
</evidence>
<comment type="similarity">
    <text evidence="1">Belongs to the 4-oxalocrotonate tautomerase family.</text>
</comment>
<dbReference type="PANTHER" id="PTHR35530">
    <property type="entry name" value="TAUTOMERASE-RELATED"/>
    <property type="match status" value="1"/>
</dbReference>
<comment type="caution">
    <text evidence="4">The sequence shown here is derived from an EMBL/GenBank/DDBJ whole genome shotgun (WGS) entry which is preliminary data.</text>
</comment>
<dbReference type="Pfam" id="PF01361">
    <property type="entry name" value="Tautomerase"/>
    <property type="match status" value="1"/>
</dbReference>
<evidence type="ECO:0000256" key="2">
    <source>
        <dbReference type="ARBA" id="ARBA00023235"/>
    </source>
</evidence>
<dbReference type="InterPro" id="IPR004370">
    <property type="entry name" value="4-OT-like_dom"/>
</dbReference>
<name>A0A3A8NNP7_9BACT</name>
<dbReference type="OrthoDB" id="9799841at2"/>
<accession>A0A3A8NNP7</accession>
<protein>
    <submittedName>
        <fullName evidence="4">4-oxalocrotonate tautomerase family protein</fullName>
    </submittedName>
</protein>
<evidence type="ECO:0000259" key="3">
    <source>
        <dbReference type="Pfam" id="PF01361"/>
    </source>
</evidence>
<dbReference type="Proteomes" id="UP000273405">
    <property type="component" value="Unassembled WGS sequence"/>
</dbReference>
<proteinExistence type="inferred from homology"/>
<evidence type="ECO:0000313" key="4">
    <source>
        <dbReference type="EMBL" id="RKH43791.1"/>
    </source>
</evidence>
<dbReference type="SUPFAM" id="SSF55331">
    <property type="entry name" value="Tautomerase/MIF"/>
    <property type="match status" value="1"/>
</dbReference>
<keyword evidence="5" id="KW-1185">Reference proteome</keyword>